<evidence type="ECO:0000313" key="1">
    <source>
        <dbReference type="EMBL" id="KAF6114479.1"/>
    </source>
</evidence>
<dbReference type="AlphaFoldDB" id="A0A834APC5"/>
<name>A0A834APC5_9CHIR</name>
<dbReference type="EMBL" id="JABVXQ010000004">
    <property type="protein sequence ID" value="KAF6114479.1"/>
    <property type="molecule type" value="Genomic_DNA"/>
</dbReference>
<organism evidence="1 2">
    <name type="scientific">Phyllostomus discolor</name>
    <name type="common">pale spear-nosed bat</name>
    <dbReference type="NCBI Taxonomy" id="89673"/>
    <lineage>
        <taxon>Eukaryota</taxon>
        <taxon>Metazoa</taxon>
        <taxon>Chordata</taxon>
        <taxon>Craniata</taxon>
        <taxon>Vertebrata</taxon>
        <taxon>Euteleostomi</taxon>
        <taxon>Mammalia</taxon>
        <taxon>Eutheria</taxon>
        <taxon>Laurasiatheria</taxon>
        <taxon>Chiroptera</taxon>
        <taxon>Yangochiroptera</taxon>
        <taxon>Phyllostomidae</taxon>
        <taxon>Phyllostominae</taxon>
        <taxon>Phyllostomus</taxon>
    </lineage>
</organism>
<protein>
    <submittedName>
        <fullName evidence="1">Uncharacterized protein</fullName>
    </submittedName>
</protein>
<sequence>MSLVMMPLCVSVPCVRLPSVLLLQQFGPGHSGRSSGRRMFVLLLLGKQESGARGKTLHGCCSPPPQRLRWTGIIFFFLKIYLFIFREGREGERERERNFNVWLLGAVACNPGMCPDWESNLQHFGSQPMLNPLSYASQGWNHFFDDKLSSL</sequence>
<dbReference type="Proteomes" id="UP000664940">
    <property type="component" value="Unassembled WGS sequence"/>
</dbReference>
<evidence type="ECO:0000313" key="2">
    <source>
        <dbReference type="Proteomes" id="UP000664940"/>
    </source>
</evidence>
<comment type="caution">
    <text evidence="1">The sequence shown here is derived from an EMBL/GenBank/DDBJ whole genome shotgun (WGS) entry which is preliminary data.</text>
</comment>
<gene>
    <name evidence="1" type="ORF">HJG60_010473</name>
</gene>
<accession>A0A834APC5</accession>
<reference evidence="1 2" key="1">
    <citation type="journal article" date="2020" name="Nature">
        <title>Six reference-quality genomes reveal evolution of bat adaptations.</title>
        <authorList>
            <person name="Jebb D."/>
            <person name="Huang Z."/>
            <person name="Pippel M."/>
            <person name="Hughes G.M."/>
            <person name="Lavrichenko K."/>
            <person name="Devanna P."/>
            <person name="Winkler S."/>
            <person name="Jermiin L.S."/>
            <person name="Skirmuntt E.C."/>
            <person name="Katzourakis A."/>
            <person name="Burkitt-Gray L."/>
            <person name="Ray D.A."/>
            <person name="Sullivan K.A.M."/>
            <person name="Roscito J.G."/>
            <person name="Kirilenko B.M."/>
            <person name="Davalos L.M."/>
            <person name="Corthals A.P."/>
            <person name="Power M.L."/>
            <person name="Jones G."/>
            <person name="Ransome R.D."/>
            <person name="Dechmann D.K.N."/>
            <person name="Locatelli A.G."/>
            <person name="Puechmaille S.J."/>
            <person name="Fedrigo O."/>
            <person name="Jarvis E.D."/>
            <person name="Hiller M."/>
            <person name="Vernes S.C."/>
            <person name="Myers E.W."/>
            <person name="Teeling E.C."/>
        </authorList>
    </citation>
    <scope>NUCLEOTIDE SEQUENCE [LARGE SCALE GENOMIC DNA]</scope>
    <source>
        <strain evidence="1">Bat1K_MPI-CBG_1</strain>
    </source>
</reference>
<proteinExistence type="predicted"/>